<proteinExistence type="predicted"/>
<reference evidence="1 2" key="1">
    <citation type="submission" date="2016-10" db="EMBL/GenBank/DDBJ databases">
        <authorList>
            <person name="de Groot N.N."/>
        </authorList>
    </citation>
    <scope>NUCLEOTIDE SEQUENCE [LARGE SCALE GENOMIC DNA]</scope>
    <source>
        <strain evidence="1 2">DSM 2895</strain>
    </source>
</reference>
<dbReference type="RefSeq" id="WP_158502405.1">
    <property type="nucleotide sequence ID" value="NZ_BJOA01000232.1"/>
</dbReference>
<evidence type="ECO:0000313" key="1">
    <source>
        <dbReference type="EMBL" id="SDI39170.1"/>
    </source>
</evidence>
<dbReference type="GeneID" id="43759314"/>
<dbReference type="Proteomes" id="UP000182836">
    <property type="component" value="Unassembled WGS sequence"/>
</dbReference>
<dbReference type="EMBL" id="FNED01000003">
    <property type="protein sequence ID" value="SDI39170.1"/>
    <property type="molecule type" value="Genomic_DNA"/>
</dbReference>
<accession>A0A1G8K8M1</accession>
<gene>
    <name evidence="1" type="ORF">SAMN04487909_103312</name>
</gene>
<sequence>MKMYVVYVSRVMKASEVRQACTVTKLMPDRYLIDTVPEGKKKAAERGNAQTA</sequence>
<protein>
    <submittedName>
        <fullName evidence="1">Uncharacterized protein</fullName>
    </submittedName>
</protein>
<name>A0A1G8K8M1_ANEMI</name>
<dbReference type="AlphaFoldDB" id="A0A1G8K8M1"/>
<organism evidence="1 2">
    <name type="scientific">Aneurinibacillus migulanus</name>
    <name type="common">Bacillus migulanus</name>
    <dbReference type="NCBI Taxonomy" id="47500"/>
    <lineage>
        <taxon>Bacteria</taxon>
        <taxon>Bacillati</taxon>
        <taxon>Bacillota</taxon>
        <taxon>Bacilli</taxon>
        <taxon>Bacillales</taxon>
        <taxon>Paenibacillaceae</taxon>
        <taxon>Aneurinibacillus group</taxon>
        <taxon>Aneurinibacillus</taxon>
    </lineage>
</organism>
<evidence type="ECO:0000313" key="2">
    <source>
        <dbReference type="Proteomes" id="UP000182836"/>
    </source>
</evidence>